<organism evidence="1 2">
    <name type="scientific">Paenibacillus sambharensis</name>
    <dbReference type="NCBI Taxonomy" id="1803190"/>
    <lineage>
        <taxon>Bacteria</taxon>
        <taxon>Bacillati</taxon>
        <taxon>Bacillota</taxon>
        <taxon>Bacilli</taxon>
        <taxon>Bacillales</taxon>
        <taxon>Paenibacillaceae</taxon>
        <taxon>Paenibacillus</taxon>
    </lineage>
</organism>
<accession>A0A2W1LJK2</accession>
<sequence>MNHDSGIVHLSLYPSLFTSSNDQPVDHIVMPLQCSITSFILVKPSHFLGVVYPTMIKKEIAHIRKQFKLDHEMLKVFDILNVYIMKESSEVYHYECQPFALVDREKQELYMGNFKKLLAGELDQKLFELRFQEHAEEPSQVLLHQGLVTGDTEEWMNLMLVLVEKMLADKTYERDTVVTFIRGQYFRPTKGRNDEAEESEKDEMFAHPFILCSVNSTEPPRNTLMFDYVEREFKYNVVVDPIIKLSAPDQGFFYPSVTDNASDVNRILYCAGKANEPNIHFIEQVLTAEKSVTAQEERGIFEEIVKEVAGDQFDAATIAHVYEEIHQIIETHEEEEPPRLDYRDVERMLTASGVEDVTTEKVEQAFQTIVDDRNYELKASSVIPKFTSKSIKIDTKIATISVSPQDLKYVKQVNYRGKKCLLIEVDEDVVIEGFTLNTETL</sequence>
<protein>
    <submittedName>
        <fullName evidence="1">Uncharacterized protein</fullName>
    </submittedName>
</protein>
<dbReference type="OrthoDB" id="1642058at2"/>
<dbReference type="GO" id="GO:0004725">
    <property type="term" value="F:protein tyrosine phosphatase activity"/>
    <property type="evidence" value="ECO:0007669"/>
    <property type="project" value="UniProtKB-EC"/>
</dbReference>
<proteinExistence type="predicted"/>
<comment type="caution">
    <text evidence="1">The sequence shown here is derived from an EMBL/GenBank/DDBJ whole genome shotgun (WGS) entry which is preliminary data.</text>
</comment>
<evidence type="ECO:0000313" key="2">
    <source>
        <dbReference type="Proteomes" id="UP000249522"/>
    </source>
</evidence>
<gene>
    <name evidence="1" type="ORF">DNH61_17395</name>
</gene>
<dbReference type="RefSeq" id="WP_111147945.1">
    <property type="nucleotide sequence ID" value="NZ_QKRB01000051.1"/>
</dbReference>
<reference evidence="1 2" key="1">
    <citation type="submission" date="2018-06" db="EMBL/GenBank/DDBJ databases">
        <title>Paenibacillus imtechensis sp. nov.</title>
        <authorList>
            <person name="Pinnaka A.K."/>
            <person name="Singh H."/>
            <person name="Kaur M."/>
        </authorList>
    </citation>
    <scope>NUCLEOTIDE SEQUENCE [LARGE SCALE GENOMIC DNA]</scope>
    <source>
        <strain evidence="1 2">SMB1</strain>
    </source>
</reference>
<dbReference type="InterPro" id="IPR025466">
    <property type="entry name" value="DUF4317"/>
</dbReference>
<dbReference type="EMBL" id="QKRB01000051">
    <property type="protein sequence ID" value="PZD94724.1"/>
    <property type="molecule type" value="Genomic_DNA"/>
</dbReference>
<name>A0A2W1LJK2_9BACL</name>
<evidence type="ECO:0000313" key="1">
    <source>
        <dbReference type="EMBL" id="PZD94724.1"/>
    </source>
</evidence>
<dbReference type="Proteomes" id="UP000249522">
    <property type="component" value="Unassembled WGS sequence"/>
</dbReference>
<dbReference type="Pfam" id="PF14199">
    <property type="entry name" value="DUF4317"/>
    <property type="match status" value="1"/>
</dbReference>
<keyword evidence="2" id="KW-1185">Reference proteome</keyword>
<dbReference type="AlphaFoldDB" id="A0A2W1LJK2"/>